<name>A0ACB8QUT0_9AGAM</name>
<sequence>WRFVHHHGQRCARLERTQSILRQGPADSSWLMRTFSLAFFLAPNAHLRDIRNVYVDGIILAPTWKRHIQKLQEEWQEFVLYATVMLNANVAFLSIPDVLIFPNNSPSPVQGSNIQSYLMPLRSPAAIASYVSILFSAGSIVLGLMLIRHNRTRHRENAGEAVEYMDQLVTIWFGYEPLAILYSLPYALLMWAMASFLAAILIFTLSSGEIATQITVATVFFVVTCLICWCTLQIWDKTMTLRELLEHIVKLARRGRPNGARAHGRKAKKWVGEKTKMWTAQMRYARQAREFPWFANV</sequence>
<evidence type="ECO:0000313" key="2">
    <source>
        <dbReference type="Proteomes" id="UP000814128"/>
    </source>
</evidence>
<keyword evidence="2" id="KW-1185">Reference proteome</keyword>
<accession>A0ACB8QUT0</accession>
<organism evidence="1 2">
    <name type="scientific">Vararia minispora EC-137</name>
    <dbReference type="NCBI Taxonomy" id="1314806"/>
    <lineage>
        <taxon>Eukaryota</taxon>
        <taxon>Fungi</taxon>
        <taxon>Dikarya</taxon>
        <taxon>Basidiomycota</taxon>
        <taxon>Agaricomycotina</taxon>
        <taxon>Agaricomycetes</taxon>
        <taxon>Russulales</taxon>
        <taxon>Lachnocladiaceae</taxon>
        <taxon>Vararia</taxon>
    </lineage>
</organism>
<reference evidence="1" key="1">
    <citation type="submission" date="2021-02" db="EMBL/GenBank/DDBJ databases">
        <authorList>
            <consortium name="DOE Joint Genome Institute"/>
            <person name="Ahrendt S."/>
            <person name="Looney B.P."/>
            <person name="Miyauchi S."/>
            <person name="Morin E."/>
            <person name="Drula E."/>
            <person name="Courty P.E."/>
            <person name="Chicoki N."/>
            <person name="Fauchery L."/>
            <person name="Kohler A."/>
            <person name="Kuo A."/>
            <person name="Labutti K."/>
            <person name="Pangilinan J."/>
            <person name="Lipzen A."/>
            <person name="Riley R."/>
            <person name="Andreopoulos W."/>
            <person name="He G."/>
            <person name="Johnson J."/>
            <person name="Barry K.W."/>
            <person name="Grigoriev I.V."/>
            <person name="Nagy L."/>
            <person name="Hibbett D."/>
            <person name="Henrissat B."/>
            <person name="Matheny P.B."/>
            <person name="Labbe J."/>
            <person name="Martin F."/>
        </authorList>
    </citation>
    <scope>NUCLEOTIDE SEQUENCE</scope>
    <source>
        <strain evidence="1">EC-137</strain>
    </source>
</reference>
<comment type="caution">
    <text evidence="1">The sequence shown here is derived from an EMBL/GenBank/DDBJ whole genome shotgun (WGS) entry which is preliminary data.</text>
</comment>
<reference evidence="1" key="2">
    <citation type="journal article" date="2022" name="New Phytol.">
        <title>Evolutionary transition to the ectomycorrhizal habit in the genomes of a hyperdiverse lineage of mushroom-forming fungi.</title>
        <authorList>
            <person name="Looney B."/>
            <person name="Miyauchi S."/>
            <person name="Morin E."/>
            <person name="Drula E."/>
            <person name="Courty P.E."/>
            <person name="Kohler A."/>
            <person name="Kuo A."/>
            <person name="LaButti K."/>
            <person name="Pangilinan J."/>
            <person name="Lipzen A."/>
            <person name="Riley R."/>
            <person name="Andreopoulos W."/>
            <person name="He G."/>
            <person name="Johnson J."/>
            <person name="Nolan M."/>
            <person name="Tritt A."/>
            <person name="Barry K.W."/>
            <person name="Grigoriev I.V."/>
            <person name="Nagy L.G."/>
            <person name="Hibbett D."/>
            <person name="Henrissat B."/>
            <person name="Matheny P.B."/>
            <person name="Labbe J."/>
            <person name="Martin F.M."/>
        </authorList>
    </citation>
    <scope>NUCLEOTIDE SEQUENCE</scope>
    <source>
        <strain evidence="1">EC-137</strain>
    </source>
</reference>
<dbReference type="EMBL" id="MU273484">
    <property type="protein sequence ID" value="KAI0035427.1"/>
    <property type="molecule type" value="Genomic_DNA"/>
</dbReference>
<proteinExistence type="predicted"/>
<protein>
    <submittedName>
        <fullName evidence="1">Uncharacterized protein</fullName>
    </submittedName>
</protein>
<dbReference type="Proteomes" id="UP000814128">
    <property type="component" value="Unassembled WGS sequence"/>
</dbReference>
<evidence type="ECO:0000313" key="1">
    <source>
        <dbReference type="EMBL" id="KAI0035427.1"/>
    </source>
</evidence>
<gene>
    <name evidence="1" type="ORF">K488DRAFT_43208</name>
</gene>
<feature type="non-terminal residue" evidence="1">
    <location>
        <position position="1"/>
    </location>
</feature>